<dbReference type="SFLD" id="SFLDF00118">
    <property type="entry name" value="D-tartrate_dehydratase"/>
    <property type="match status" value="1"/>
</dbReference>
<feature type="active site" description="acceptor" evidence="1">
    <location>
        <position position="183"/>
    </location>
</feature>
<dbReference type="CDD" id="cd03326">
    <property type="entry name" value="MR_like_1"/>
    <property type="match status" value="1"/>
</dbReference>
<feature type="binding site" evidence="2">
    <location>
        <position position="321"/>
    </location>
    <ligand>
        <name>substrate</name>
    </ligand>
</feature>
<dbReference type="GO" id="GO:0047808">
    <property type="term" value="F:D(-)-tartrate dehydratase activity"/>
    <property type="evidence" value="ECO:0007669"/>
    <property type="project" value="InterPro"/>
</dbReference>
<comment type="cofactor">
    <cofactor evidence="3">
        <name>Mg(2+)</name>
        <dbReference type="ChEBI" id="CHEBI:18420"/>
    </cofactor>
    <text evidence="3">Binds 1 Mg(2+) ion per subunit.</text>
</comment>
<dbReference type="Gene3D" id="3.20.20.120">
    <property type="entry name" value="Enolase-like C-terminal domain"/>
    <property type="match status" value="1"/>
</dbReference>
<comment type="caution">
    <text evidence="6">The sequence shown here is derived from an EMBL/GenBank/DDBJ whole genome shotgun (WGS) entry which is preliminary data.</text>
</comment>
<organism evidence="6 7">
    <name type="scientific">Candidimonas nitroreducens</name>
    <dbReference type="NCBI Taxonomy" id="683354"/>
    <lineage>
        <taxon>Bacteria</taxon>
        <taxon>Pseudomonadati</taxon>
        <taxon>Pseudomonadota</taxon>
        <taxon>Betaproteobacteria</taxon>
        <taxon>Burkholderiales</taxon>
        <taxon>Alcaligenaceae</taxon>
        <taxon>Candidimonas</taxon>
    </lineage>
</organism>
<dbReference type="SFLD" id="SFLDS00001">
    <property type="entry name" value="Enolase"/>
    <property type="match status" value="1"/>
</dbReference>
<evidence type="ECO:0000256" key="1">
    <source>
        <dbReference type="PIRSR" id="PIRSR634611-1"/>
    </source>
</evidence>
<protein>
    <submittedName>
        <fullName evidence="6">Mandelate racemase</fullName>
    </submittedName>
</protein>
<feature type="binding site" evidence="2">
    <location>
        <position position="19"/>
    </location>
    <ligand>
        <name>substrate</name>
    </ligand>
</feature>
<gene>
    <name evidence="6" type="ORF">CEY11_24425</name>
</gene>
<dbReference type="Proteomes" id="UP000214603">
    <property type="component" value="Unassembled WGS sequence"/>
</dbReference>
<dbReference type="GO" id="GO:0046872">
    <property type="term" value="F:metal ion binding"/>
    <property type="evidence" value="ECO:0007669"/>
    <property type="project" value="UniProtKB-KW"/>
</dbReference>
<feature type="binding site" evidence="3">
    <location>
        <position position="238"/>
    </location>
    <ligand>
        <name>Mg(2+)</name>
        <dbReference type="ChEBI" id="CHEBI:18420"/>
    </ligand>
</feature>
<keyword evidence="3" id="KW-0479">Metal-binding</keyword>
<dbReference type="InterPro" id="IPR029065">
    <property type="entry name" value="Enolase_C-like"/>
</dbReference>
<dbReference type="AlphaFoldDB" id="A0A225M064"/>
<dbReference type="PANTHER" id="PTHR48080:SF5">
    <property type="entry name" value="D(-)-TARTRATE DEHYDRATASE"/>
    <property type="match status" value="1"/>
</dbReference>
<evidence type="ECO:0000256" key="2">
    <source>
        <dbReference type="PIRSR" id="PIRSR634611-2"/>
    </source>
</evidence>
<evidence type="ECO:0000259" key="5">
    <source>
        <dbReference type="SMART" id="SM00922"/>
    </source>
</evidence>
<feature type="site" description="Transition state stabilizer" evidence="4">
    <location>
        <position position="181"/>
    </location>
</feature>
<dbReference type="SFLD" id="SFLDG00179">
    <property type="entry name" value="mandelate_racemase"/>
    <property type="match status" value="1"/>
</dbReference>
<name>A0A225M064_9BURK</name>
<reference evidence="7" key="1">
    <citation type="submission" date="2017-06" db="EMBL/GenBank/DDBJ databases">
        <title>Herbaspirillum phytohormonus sp. nov., isolated from the root nodule of Robinia pseudoacacia in lead-zinc mine.</title>
        <authorList>
            <person name="Fan M."/>
            <person name="Lin Y."/>
        </authorList>
    </citation>
    <scope>NUCLEOTIDE SEQUENCE [LARGE SCALE GENOMIC DNA]</scope>
    <source>
        <strain evidence="7">SC-089</strain>
    </source>
</reference>
<feature type="binding site" evidence="3">
    <location>
        <position position="212"/>
    </location>
    <ligand>
        <name>Mg(2+)</name>
        <dbReference type="ChEBI" id="CHEBI:18420"/>
    </ligand>
</feature>
<proteinExistence type="predicted"/>
<dbReference type="Gene3D" id="3.30.390.10">
    <property type="entry name" value="Enolase-like, N-terminal domain"/>
    <property type="match status" value="1"/>
</dbReference>
<dbReference type="SMART" id="SM00922">
    <property type="entry name" value="MR_MLE"/>
    <property type="match status" value="1"/>
</dbReference>
<feature type="binding site" evidence="2">
    <location>
        <position position="264"/>
    </location>
    <ligand>
        <name>substrate</name>
    </ligand>
</feature>
<dbReference type="InterPro" id="IPR034593">
    <property type="entry name" value="DgoD-like"/>
</dbReference>
<dbReference type="Pfam" id="PF13378">
    <property type="entry name" value="MR_MLE_C"/>
    <property type="match status" value="1"/>
</dbReference>
<keyword evidence="7" id="KW-1185">Reference proteome</keyword>
<dbReference type="InterPro" id="IPR013342">
    <property type="entry name" value="Mandelate_racemase_C"/>
</dbReference>
<feature type="site" description="Increases basicity of active site His" evidence="4">
    <location>
        <position position="291"/>
    </location>
</feature>
<keyword evidence="3" id="KW-0460">Magnesium</keyword>
<evidence type="ECO:0000313" key="7">
    <source>
        <dbReference type="Proteomes" id="UP000214603"/>
    </source>
</evidence>
<feature type="binding site" evidence="2">
    <location>
        <position position="181"/>
    </location>
    <ligand>
        <name>substrate</name>
    </ligand>
</feature>
<evidence type="ECO:0000256" key="4">
    <source>
        <dbReference type="PIRSR" id="PIRSR634611-4"/>
    </source>
</evidence>
<dbReference type="OrthoDB" id="9802699at2"/>
<dbReference type="SUPFAM" id="SSF54826">
    <property type="entry name" value="Enolase N-terminal domain-like"/>
    <property type="match status" value="1"/>
</dbReference>
<accession>A0A225M064</accession>
<feature type="binding site" evidence="3">
    <location>
        <position position="264"/>
    </location>
    <ligand>
        <name>Mg(2+)</name>
        <dbReference type="ChEBI" id="CHEBI:18420"/>
    </ligand>
</feature>
<dbReference type="InterPro" id="IPR034611">
    <property type="entry name" value="D-tartrate_dehydratase"/>
</dbReference>
<dbReference type="InterPro" id="IPR036849">
    <property type="entry name" value="Enolase-like_C_sf"/>
</dbReference>
<dbReference type="InterPro" id="IPR029017">
    <property type="entry name" value="Enolase-like_N"/>
</dbReference>
<feature type="binding site" evidence="2">
    <location>
        <position position="100"/>
    </location>
    <ligand>
        <name>substrate</name>
    </ligand>
</feature>
<feature type="binding site" evidence="2">
    <location>
        <position position="238"/>
    </location>
    <ligand>
        <name>substrate</name>
    </ligand>
</feature>
<dbReference type="RefSeq" id="WP_088606037.1">
    <property type="nucleotide sequence ID" value="NZ_NJIH01000020.1"/>
</dbReference>
<dbReference type="PANTHER" id="PTHR48080">
    <property type="entry name" value="D-GALACTONATE DEHYDRATASE-RELATED"/>
    <property type="match status" value="1"/>
</dbReference>
<feature type="site" description="Transition state stabilizer" evidence="4">
    <location>
        <position position="53"/>
    </location>
</feature>
<evidence type="ECO:0000256" key="3">
    <source>
        <dbReference type="PIRSR" id="PIRSR634611-3"/>
    </source>
</evidence>
<feature type="site" description="Transition state stabilizer" evidence="4">
    <location>
        <position position="340"/>
    </location>
</feature>
<feature type="binding site" evidence="2">
    <location>
        <position position="155"/>
    </location>
    <ligand>
        <name>substrate</name>
    </ligand>
</feature>
<feature type="active site" description="Proton donor/acceptor" evidence="1">
    <location>
        <position position="321"/>
    </location>
</feature>
<feature type="binding site" evidence="2">
    <location>
        <position position="53"/>
    </location>
    <ligand>
        <name>substrate</name>
    </ligand>
</feature>
<dbReference type="SUPFAM" id="SSF51604">
    <property type="entry name" value="Enolase C-terminal domain-like"/>
    <property type="match status" value="1"/>
</dbReference>
<dbReference type="EMBL" id="NJIH01000020">
    <property type="protein sequence ID" value="OWT53603.1"/>
    <property type="molecule type" value="Genomic_DNA"/>
</dbReference>
<feature type="domain" description="Mandelate racemase/muconate lactonizing enzyme C-terminal" evidence="5">
    <location>
        <begin position="162"/>
        <end position="259"/>
    </location>
</feature>
<evidence type="ECO:0000313" key="6">
    <source>
        <dbReference type="EMBL" id="OWT53603.1"/>
    </source>
</evidence>
<sequence length="403" mass="44453">MKIIHIREKTLSIGADIANAYIDFNKMTCSVVAVVTDVMRDGRPVIGYGFNSNGRYGQGAMMRERFIPRLLEAAPDALVSRTEDNLDPFAAWDLMMSNEKPGGHGERSVAVGTIDMAIWDAVAKIAGQPLYRYLANRYRNGVADDKVWVYAAGGYYRPGKGLKGLQDEMRSYRDRGYKVVKMKIGGAPLDEDLRRIEAVLEVVGDGNCLAVDANGRFDLQTALRYAEALKPYGLFWYEEAGDPLDYALQAEVGRSYGRPMATGENLFSHQDARNLLNYAGLDPARDWLQFDCALSYGLVEYTRTLEVLRERGWSPRRVVPHGGHQMSLNIAAGLHLGGNESYPDVFAPFGGFSDDAAVVDGYVGLHDVPGVGFEAKRNLYEVLSTLHPDIGRGPIISLPSFPA</sequence>